<accession>A0A8K0HXA6</accession>
<dbReference type="EMBL" id="CM017872">
    <property type="protein sequence ID" value="KAG1327890.1"/>
    <property type="molecule type" value="Genomic_DNA"/>
</dbReference>
<reference evidence="1" key="2">
    <citation type="submission" date="2019-07" db="EMBL/GenBank/DDBJ databases">
        <authorList>
            <person name="Yang Y."/>
            <person name="Bocs S."/>
            <person name="Baudouin L."/>
        </authorList>
    </citation>
    <scope>NUCLEOTIDE SEQUENCE</scope>
    <source>
        <tissue evidence="1">Spear leaf of Hainan Tall coconut</tissue>
    </source>
</reference>
<keyword evidence="2" id="KW-1185">Reference proteome</keyword>
<dbReference type="AlphaFoldDB" id="A0A8K0HXA6"/>
<organism evidence="1 2">
    <name type="scientific">Cocos nucifera</name>
    <name type="common">Coconut palm</name>
    <dbReference type="NCBI Taxonomy" id="13894"/>
    <lineage>
        <taxon>Eukaryota</taxon>
        <taxon>Viridiplantae</taxon>
        <taxon>Streptophyta</taxon>
        <taxon>Embryophyta</taxon>
        <taxon>Tracheophyta</taxon>
        <taxon>Spermatophyta</taxon>
        <taxon>Magnoliopsida</taxon>
        <taxon>Liliopsida</taxon>
        <taxon>Arecaceae</taxon>
        <taxon>Arecoideae</taxon>
        <taxon>Cocoseae</taxon>
        <taxon>Attaleinae</taxon>
        <taxon>Cocos</taxon>
    </lineage>
</organism>
<gene>
    <name evidence="1" type="ORF">COCNU_01G018240</name>
</gene>
<evidence type="ECO:0000313" key="1">
    <source>
        <dbReference type="EMBL" id="KAG1327890.1"/>
    </source>
</evidence>
<reference evidence="1" key="1">
    <citation type="journal article" date="2017" name="Gigascience">
        <title>The genome draft of coconut (Cocos nucifera).</title>
        <authorList>
            <person name="Xiao Y."/>
            <person name="Xu P."/>
            <person name="Fan H."/>
            <person name="Baudouin L."/>
            <person name="Xia W."/>
            <person name="Bocs S."/>
            <person name="Xu J."/>
            <person name="Li Q."/>
            <person name="Guo A."/>
            <person name="Zhou L."/>
            <person name="Li J."/>
            <person name="Wu Y."/>
            <person name="Ma Z."/>
            <person name="Armero A."/>
            <person name="Issali A.E."/>
            <person name="Liu N."/>
            <person name="Peng M."/>
            <person name="Yang Y."/>
        </authorList>
    </citation>
    <scope>NUCLEOTIDE SEQUENCE</scope>
    <source>
        <tissue evidence="1">Spear leaf of Hainan Tall coconut</tissue>
    </source>
</reference>
<sequence>MLMIPAEDHLSTAKTEHERREKIKPLLLYFPPLRSHLAPATLGDTRTATGSIRTPPFGTDGHVMEWLTWDVSACATPVPDCRVRTGKNPGLRRMPISQRRFTMIGTKQTLATREADKELPLAQPLKGNNHRLLQKLWCRYHHG</sequence>
<evidence type="ECO:0000313" key="2">
    <source>
        <dbReference type="Proteomes" id="UP000797356"/>
    </source>
</evidence>
<dbReference type="Proteomes" id="UP000797356">
    <property type="component" value="Chromosome 1"/>
</dbReference>
<protein>
    <submittedName>
        <fullName evidence="1">Uncharacterized protein</fullName>
    </submittedName>
</protein>
<comment type="caution">
    <text evidence="1">The sequence shown here is derived from an EMBL/GenBank/DDBJ whole genome shotgun (WGS) entry which is preliminary data.</text>
</comment>
<proteinExistence type="predicted"/>
<name>A0A8K0HXA6_COCNU</name>